<dbReference type="PANTHER" id="PTHR40942:SF4">
    <property type="entry name" value="CYTOCHROME C5"/>
    <property type="match status" value="1"/>
</dbReference>
<dbReference type="CDD" id="cd07422">
    <property type="entry name" value="MPP_ApaH"/>
    <property type="match status" value="1"/>
</dbReference>
<proteinExistence type="inferred from homology"/>
<dbReference type="RefSeq" id="WP_215582699.1">
    <property type="nucleotide sequence ID" value="NZ_CP073754.1"/>
</dbReference>
<evidence type="ECO:0000256" key="2">
    <source>
        <dbReference type="ARBA" id="ARBA00005419"/>
    </source>
</evidence>
<dbReference type="Gene3D" id="3.60.21.10">
    <property type="match status" value="1"/>
</dbReference>
<feature type="domain" description="Calcineurin-like phosphoesterase" evidence="6">
    <location>
        <begin position="1"/>
        <end position="161"/>
    </location>
</feature>
<protein>
    <recommendedName>
        <fullName evidence="5">Bis(5'-nucleosyl)-tetraphosphatase, symmetrical</fullName>
        <ecNumber evidence="5">3.6.1.41</ecNumber>
    </recommendedName>
    <alternativeName>
        <fullName evidence="5">Ap4A hydrolase</fullName>
    </alternativeName>
    <alternativeName>
        <fullName evidence="5">Diadenosine 5',5'''-P1,P4-tetraphosphate pyrophosphohydrolase</fullName>
    </alternativeName>
    <alternativeName>
        <fullName evidence="5">Diadenosine tetraphosphatase</fullName>
    </alternativeName>
</protein>
<dbReference type="EMBL" id="CP073754">
    <property type="protein sequence ID" value="QWF71099.1"/>
    <property type="molecule type" value="Genomic_DNA"/>
</dbReference>
<evidence type="ECO:0000259" key="6">
    <source>
        <dbReference type="Pfam" id="PF00149"/>
    </source>
</evidence>
<dbReference type="KEGG" id="mpad:KEF85_00965"/>
<evidence type="ECO:0000256" key="3">
    <source>
        <dbReference type="ARBA" id="ARBA00022801"/>
    </source>
</evidence>
<comment type="catalytic activity">
    <reaction evidence="4 5">
        <text>P(1),P(4)-bis(5'-adenosyl) tetraphosphate + H2O = 2 ADP + 2 H(+)</text>
        <dbReference type="Rhea" id="RHEA:24252"/>
        <dbReference type="ChEBI" id="CHEBI:15377"/>
        <dbReference type="ChEBI" id="CHEBI:15378"/>
        <dbReference type="ChEBI" id="CHEBI:58141"/>
        <dbReference type="ChEBI" id="CHEBI:456216"/>
        <dbReference type="EC" id="3.6.1.41"/>
    </reaction>
</comment>
<dbReference type="PANTHER" id="PTHR40942">
    <property type="match status" value="1"/>
</dbReference>
<dbReference type="GO" id="GO:0008803">
    <property type="term" value="F:bis(5'-nucleosyl)-tetraphosphatase (symmetrical) activity"/>
    <property type="evidence" value="ECO:0007669"/>
    <property type="project" value="UniProtKB-UniRule"/>
</dbReference>
<dbReference type="InterPro" id="IPR004843">
    <property type="entry name" value="Calcineurin-like_PHP"/>
</dbReference>
<accession>A0A975MNX7</accession>
<dbReference type="HAMAP" id="MF_00199">
    <property type="entry name" value="ApaH"/>
    <property type="match status" value="1"/>
</dbReference>
<dbReference type="Pfam" id="PF00149">
    <property type="entry name" value="Metallophos"/>
    <property type="match status" value="1"/>
</dbReference>
<reference evidence="7" key="1">
    <citation type="submission" date="2021-04" db="EMBL/GenBank/DDBJ databases">
        <title>Draft genome sequence data of methanotrophic Methylovulum sp. strain S1L and Methylomonas sp. strain S2AM isolated from boreal lake water columns.</title>
        <authorList>
            <person name="Rissanen A.J."/>
            <person name="Mangayil R."/>
            <person name="Svenning M.M."/>
            <person name="Khanongnuch R."/>
        </authorList>
    </citation>
    <scope>NUCLEOTIDE SEQUENCE</scope>
    <source>
        <strain evidence="7">S2AM</strain>
    </source>
</reference>
<dbReference type="NCBIfam" id="TIGR00668">
    <property type="entry name" value="apaH"/>
    <property type="match status" value="1"/>
</dbReference>
<dbReference type="SUPFAM" id="SSF56300">
    <property type="entry name" value="Metallo-dependent phosphatases"/>
    <property type="match status" value="1"/>
</dbReference>
<name>A0A975MNX7_9GAMM</name>
<dbReference type="NCBIfam" id="NF001204">
    <property type="entry name" value="PRK00166.1"/>
    <property type="match status" value="1"/>
</dbReference>
<dbReference type="AlphaFoldDB" id="A0A975MNX7"/>
<gene>
    <name evidence="5" type="primary">apaH</name>
    <name evidence="7" type="ORF">KEF85_00965</name>
</gene>
<dbReference type="EC" id="3.6.1.41" evidence="5"/>
<evidence type="ECO:0000313" key="7">
    <source>
        <dbReference type="EMBL" id="QWF71099.1"/>
    </source>
</evidence>
<organism evidence="7 8">
    <name type="scientific">Methylomonas paludis</name>
    <dbReference type="NCBI Taxonomy" id="1173101"/>
    <lineage>
        <taxon>Bacteria</taxon>
        <taxon>Pseudomonadati</taxon>
        <taxon>Pseudomonadota</taxon>
        <taxon>Gammaproteobacteria</taxon>
        <taxon>Methylococcales</taxon>
        <taxon>Methylococcaceae</taxon>
        <taxon>Methylomonas</taxon>
    </lineage>
</organism>
<evidence type="ECO:0000256" key="5">
    <source>
        <dbReference type="HAMAP-Rule" id="MF_00199"/>
    </source>
</evidence>
<evidence type="ECO:0000256" key="1">
    <source>
        <dbReference type="ARBA" id="ARBA00003413"/>
    </source>
</evidence>
<comment type="function">
    <text evidence="1 5">Hydrolyzes diadenosine 5',5'''-P1,P4-tetraphosphate to yield ADP.</text>
</comment>
<keyword evidence="8" id="KW-1185">Reference proteome</keyword>
<dbReference type="InterPro" id="IPR029052">
    <property type="entry name" value="Metallo-depent_PP-like"/>
</dbReference>
<evidence type="ECO:0000313" key="8">
    <source>
        <dbReference type="Proteomes" id="UP000676649"/>
    </source>
</evidence>
<sequence length="276" mass="31324">MAIYAIGDIQGCYAEFRRLLDQIKFDPGHDQLWLAGDLVNRGPHSLETLRFVRGLGGAAITVLGNHDMHLLATVILQVKSSKKDTLQHILKAPDCQELIHWLRQQPLFYYNEQFCMLHAGLPPQWDFALTRKLALETEQAMQGVDYLDFFKAMYGNQPNIWRDDLPKTERLRFAVNCFTRLRFCTAAGELDFSSKGAPGSQPAGYLPWFAVPGRQSLDMRIIFGHWSTLGFYQGFNCYSIDTGCLWGGQLTALKLADEPQRISIDCQASQNPLEFD</sequence>
<dbReference type="Proteomes" id="UP000676649">
    <property type="component" value="Chromosome"/>
</dbReference>
<evidence type="ECO:0000256" key="4">
    <source>
        <dbReference type="ARBA" id="ARBA00049417"/>
    </source>
</evidence>
<keyword evidence="3 5" id="KW-0378">Hydrolase</keyword>
<dbReference type="PIRSF" id="PIRSF000903">
    <property type="entry name" value="B5n-ttraPtase_sm"/>
    <property type="match status" value="1"/>
</dbReference>
<comment type="similarity">
    <text evidence="2 5">Belongs to the Ap4A hydrolase family.</text>
</comment>
<dbReference type="InterPro" id="IPR004617">
    <property type="entry name" value="ApaH"/>
</dbReference>